<dbReference type="RefSeq" id="WP_157905070.1">
    <property type="nucleotide sequence ID" value="NZ_JAAGNC010000048.1"/>
</dbReference>
<dbReference type="Proteomes" id="UP000470404">
    <property type="component" value="Unassembled WGS sequence"/>
</dbReference>
<gene>
    <name evidence="1" type="ORF">G3I59_07220</name>
</gene>
<evidence type="ECO:0000313" key="2">
    <source>
        <dbReference type="Proteomes" id="UP000470404"/>
    </source>
</evidence>
<proteinExistence type="predicted"/>
<name>A0ABX0BJB0_9PSEU</name>
<organism evidence="1 2">
    <name type="scientific">Amycolatopsis rubida</name>
    <dbReference type="NCBI Taxonomy" id="112413"/>
    <lineage>
        <taxon>Bacteria</taxon>
        <taxon>Bacillati</taxon>
        <taxon>Actinomycetota</taxon>
        <taxon>Actinomycetes</taxon>
        <taxon>Pseudonocardiales</taxon>
        <taxon>Pseudonocardiaceae</taxon>
        <taxon>Amycolatopsis</taxon>
    </lineage>
</organism>
<evidence type="ECO:0000313" key="1">
    <source>
        <dbReference type="EMBL" id="NEC55395.1"/>
    </source>
</evidence>
<accession>A0ABX0BJB0</accession>
<dbReference type="EMBL" id="JAAGNC010000048">
    <property type="protein sequence ID" value="NEC55395.1"/>
    <property type="molecule type" value="Genomic_DNA"/>
</dbReference>
<keyword evidence="2" id="KW-1185">Reference proteome</keyword>
<comment type="caution">
    <text evidence="1">The sequence shown here is derived from an EMBL/GenBank/DDBJ whole genome shotgun (WGS) entry which is preliminary data.</text>
</comment>
<sequence>MTEIGERPRGGPAAAWTVHEGFDEDPGLPVLLATRKPVTEVLEAAGTILTLLT</sequence>
<protein>
    <submittedName>
        <fullName evidence="1">Uncharacterized protein</fullName>
    </submittedName>
</protein>
<reference evidence="1 2" key="1">
    <citation type="submission" date="2020-01" db="EMBL/GenBank/DDBJ databases">
        <title>Insect and environment-associated Actinomycetes.</title>
        <authorList>
            <person name="Currrie C."/>
            <person name="Chevrette M."/>
            <person name="Carlson C."/>
            <person name="Stubbendieck R."/>
            <person name="Wendt-Pienkowski E."/>
        </authorList>
    </citation>
    <scope>NUCLEOTIDE SEQUENCE [LARGE SCALE GENOMIC DNA]</scope>
    <source>
        <strain evidence="1 2">SID8386</strain>
    </source>
</reference>